<feature type="compositionally biased region" description="Low complexity" evidence="1">
    <location>
        <begin position="225"/>
        <end position="236"/>
    </location>
</feature>
<dbReference type="RefSeq" id="XP_003041501.1">
    <property type="nucleotide sequence ID" value="XM_003041455.1"/>
</dbReference>
<sequence>MSFQLATSYTRPLLRPLVIPPTHSEQVSTTLRVGTPSQPWRSSTHIFNGTDDRSESAAWPPSKFGDDAAGIPSDEAYNIPYDAANSQAGNAEAFELFADQKKNLKASKVPPPRLVAKRYIPTDKANGCGQGVALLTLTGMGVPKEASCTVLNVASAAVPQLRKSGVKVEEIWAVDMPLSGETAKANPIGYFYANEKDIARDLLLFITAYLPKCPGGDLPKHLQPRRPTSQPRQPTRPNLHVVAHSLGAQAAMLACVHAPTVFESLTVIDPAMIPAGRINDAMAKLPKEVLCLGLPERFSDRLSVESELRKNKRTRGWDERAVQMFVQHGVVPDESGIGFRLAAHPRLEWALYYDKQTLAECYHRLTDIKVPFQAIMPARPFAVPPKMFEADVRKLKQMTEVRWVEGTTHQIVYEKMGASGEEKARL</sequence>
<dbReference type="KEGG" id="nhe:NECHADRAFT_82216"/>
<dbReference type="EMBL" id="GG698935">
    <property type="protein sequence ID" value="EEU35788.1"/>
    <property type="molecule type" value="Genomic_DNA"/>
</dbReference>
<evidence type="ECO:0000313" key="3">
    <source>
        <dbReference type="Proteomes" id="UP000005206"/>
    </source>
</evidence>
<dbReference type="GeneID" id="9676303"/>
<feature type="compositionally biased region" description="Polar residues" evidence="1">
    <location>
        <begin position="31"/>
        <end position="47"/>
    </location>
</feature>
<protein>
    <recommendedName>
        <fullName evidence="4">AB hydrolase-1 domain-containing protein</fullName>
    </recommendedName>
</protein>
<dbReference type="Proteomes" id="UP000005206">
    <property type="component" value="Chromosome 7"/>
</dbReference>
<dbReference type="VEuPathDB" id="FungiDB:NECHADRAFT_82216"/>
<dbReference type="OrthoDB" id="94039at2759"/>
<reference evidence="2 3" key="1">
    <citation type="journal article" date="2009" name="PLoS Genet.">
        <title>The genome of Nectria haematococca: contribution of supernumerary chromosomes to gene expansion.</title>
        <authorList>
            <person name="Coleman J.J."/>
            <person name="Rounsley S.D."/>
            <person name="Rodriguez-Carres M."/>
            <person name="Kuo A."/>
            <person name="Wasmann C.C."/>
            <person name="Grimwood J."/>
            <person name="Schmutz J."/>
            <person name="Taga M."/>
            <person name="White G.J."/>
            <person name="Zhou S."/>
            <person name="Schwartz D.C."/>
            <person name="Freitag M."/>
            <person name="Ma L.J."/>
            <person name="Danchin E.G."/>
            <person name="Henrissat B."/>
            <person name="Coutinho P.M."/>
            <person name="Nelson D.R."/>
            <person name="Straney D."/>
            <person name="Napoli C.A."/>
            <person name="Barker B.M."/>
            <person name="Gribskov M."/>
            <person name="Rep M."/>
            <person name="Kroken S."/>
            <person name="Molnar I."/>
            <person name="Rensing C."/>
            <person name="Kennell J.C."/>
            <person name="Zamora J."/>
            <person name="Farman M.L."/>
            <person name="Selker E.U."/>
            <person name="Salamov A."/>
            <person name="Shapiro H."/>
            <person name="Pangilinan J."/>
            <person name="Lindquist E."/>
            <person name="Lamers C."/>
            <person name="Grigoriev I.V."/>
            <person name="Geiser D.M."/>
            <person name="Covert S.F."/>
            <person name="Temporini E."/>
            <person name="Vanetten H.D."/>
        </authorList>
    </citation>
    <scope>NUCLEOTIDE SEQUENCE [LARGE SCALE GENOMIC DNA]</scope>
    <source>
        <strain evidence="3">ATCC MYA-4622 / CBS 123669 / FGSC 9596 / NRRL 45880 / 77-13-4</strain>
    </source>
</reference>
<dbReference type="AlphaFoldDB" id="C7ZJS4"/>
<proteinExistence type="predicted"/>
<dbReference type="STRING" id="660122.C7ZJS4"/>
<dbReference type="InParanoid" id="C7ZJS4"/>
<dbReference type="eggNOG" id="ENOG502S3SW">
    <property type="taxonomic scope" value="Eukaryota"/>
</dbReference>
<feature type="region of interest" description="Disordered" evidence="1">
    <location>
        <begin position="31"/>
        <end position="65"/>
    </location>
</feature>
<dbReference type="OMA" id="MFEPMLE"/>
<dbReference type="InterPro" id="IPR029058">
    <property type="entry name" value="AB_hydrolase_fold"/>
</dbReference>
<dbReference type="HOGENOM" id="CLU_637845_0_0_1"/>
<keyword evidence="3" id="KW-1185">Reference proteome</keyword>
<name>C7ZJS4_FUSV7</name>
<evidence type="ECO:0000256" key="1">
    <source>
        <dbReference type="SAM" id="MobiDB-lite"/>
    </source>
</evidence>
<evidence type="ECO:0000313" key="2">
    <source>
        <dbReference type="EMBL" id="EEU35788.1"/>
    </source>
</evidence>
<feature type="region of interest" description="Disordered" evidence="1">
    <location>
        <begin position="217"/>
        <end position="236"/>
    </location>
</feature>
<gene>
    <name evidence="2" type="ORF">NECHADRAFT_82216</name>
</gene>
<organism evidence="2 3">
    <name type="scientific">Fusarium vanettenii (strain ATCC MYA-4622 / CBS 123669 / FGSC 9596 / NRRL 45880 / 77-13-4)</name>
    <name type="common">Fusarium solani subsp. pisi</name>
    <dbReference type="NCBI Taxonomy" id="660122"/>
    <lineage>
        <taxon>Eukaryota</taxon>
        <taxon>Fungi</taxon>
        <taxon>Dikarya</taxon>
        <taxon>Ascomycota</taxon>
        <taxon>Pezizomycotina</taxon>
        <taxon>Sordariomycetes</taxon>
        <taxon>Hypocreomycetidae</taxon>
        <taxon>Hypocreales</taxon>
        <taxon>Nectriaceae</taxon>
        <taxon>Fusarium</taxon>
        <taxon>Fusarium solani species complex</taxon>
        <taxon>Fusarium vanettenii</taxon>
    </lineage>
</organism>
<evidence type="ECO:0008006" key="4">
    <source>
        <dbReference type="Google" id="ProtNLM"/>
    </source>
</evidence>
<dbReference type="SUPFAM" id="SSF53474">
    <property type="entry name" value="alpha/beta-Hydrolases"/>
    <property type="match status" value="1"/>
</dbReference>
<dbReference type="Gene3D" id="3.40.50.1820">
    <property type="entry name" value="alpha/beta hydrolase"/>
    <property type="match status" value="1"/>
</dbReference>
<accession>C7ZJS4</accession>